<gene>
    <name evidence="1" type="ORF">SAMN04488559_102303</name>
</gene>
<name>A0A1H9QV74_9LACT</name>
<evidence type="ECO:0000313" key="1">
    <source>
        <dbReference type="EMBL" id="SER64297.1"/>
    </source>
</evidence>
<proteinExistence type="predicted"/>
<sequence length="92" mass="10556">MVQRNCYCCGIKKTTNENDYCDSCLKSLSRIFSTNAVAIEDKPVHADHCISCGQWENRRILWTGRTAYFNHPGDGVPICEWCIQEELGKNLR</sequence>
<evidence type="ECO:0000313" key="2">
    <source>
        <dbReference type="Proteomes" id="UP000198948"/>
    </source>
</evidence>
<protein>
    <submittedName>
        <fullName evidence="1">Uncharacterized protein</fullName>
    </submittedName>
</protein>
<accession>A0A1H9QV74</accession>
<reference evidence="1 2" key="1">
    <citation type="submission" date="2016-10" db="EMBL/GenBank/DDBJ databases">
        <authorList>
            <person name="de Groot N.N."/>
        </authorList>
    </citation>
    <scope>NUCLEOTIDE SEQUENCE [LARGE SCALE GENOMIC DNA]</scope>
    <source>
        <strain evidence="1 2">DSM 13760</strain>
    </source>
</reference>
<dbReference type="EMBL" id="FOHA01000002">
    <property type="protein sequence ID" value="SER64297.1"/>
    <property type="molecule type" value="Genomic_DNA"/>
</dbReference>
<keyword evidence="2" id="KW-1185">Reference proteome</keyword>
<dbReference type="STRING" id="142588.SAMN04488559_102303"/>
<dbReference type="Proteomes" id="UP000198948">
    <property type="component" value="Unassembled WGS sequence"/>
</dbReference>
<dbReference type="AlphaFoldDB" id="A0A1H9QV74"/>
<organism evidence="1 2">
    <name type="scientific">Isobaculum melis</name>
    <dbReference type="NCBI Taxonomy" id="142588"/>
    <lineage>
        <taxon>Bacteria</taxon>
        <taxon>Bacillati</taxon>
        <taxon>Bacillota</taxon>
        <taxon>Bacilli</taxon>
        <taxon>Lactobacillales</taxon>
        <taxon>Carnobacteriaceae</taxon>
        <taxon>Isobaculum</taxon>
    </lineage>
</organism>